<evidence type="ECO:0000256" key="5">
    <source>
        <dbReference type="ARBA" id="ARBA00022975"/>
    </source>
</evidence>
<dbReference type="STRING" id="1707952.A6A03_14240"/>
<feature type="active site" description="For OMPdecase activity" evidence="10">
    <location>
        <position position="69"/>
    </location>
</feature>
<comment type="pathway">
    <text evidence="2 9 12">Pyrimidine metabolism; UMP biosynthesis via de novo pathway; UMP from orotate: step 2/2.</text>
</comment>
<evidence type="ECO:0000256" key="12">
    <source>
        <dbReference type="RuleBase" id="RU000512"/>
    </source>
</evidence>
<comment type="caution">
    <text evidence="14">The sequence shown here is derived from an EMBL/GenBank/DDBJ whole genome shotgun (WGS) entry which is preliminary data.</text>
</comment>
<evidence type="ECO:0000256" key="11">
    <source>
        <dbReference type="PIRSR" id="PIRSR614732-2"/>
    </source>
</evidence>
<dbReference type="FunFam" id="3.20.20.70:FF:000015">
    <property type="entry name" value="Orotidine 5'-phosphate decarboxylase"/>
    <property type="match status" value="1"/>
</dbReference>
<feature type="active site" description="For OMPdecase activity" evidence="10">
    <location>
        <position position="64"/>
    </location>
</feature>
<evidence type="ECO:0000256" key="7">
    <source>
        <dbReference type="ARBA" id="ARBA00049157"/>
    </source>
</evidence>
<evidence type="ECO:0000313" key="15">
    <source>
        <dbReference type="Proteomes" id="UP000078287"/>
    </source>
</evidence>
<feature type="binding site" evidence="9">
    <location>
        <begin position="64"/>
        <end position="73"/>
    </location>
    <ligand>
        <name>substrate</name>
    </ligand>
</feature>
<comment type="catalytic activity">
    <reaction evidence="7 9 12">
        <text>orotidine 5'-phosphate + H(+) = UMP + CO2</text>
        <dbReference type="Rhea" id="RHEA:11596"/>
        <dbReference type="ChEBI" id="CHEBI:15378"/>
        <dbReference type="ChEBI" id="CHEBI:16526"/>
        <dbReference type="ChEBI" id="CHEBI:57538"/>
        <dbReference type="ChEBI" id="CHEBI:57865"/>
        <dbReference type="EC" id="4.1.1.23"/>
    </reaction>
</comment>
<evidence type="ECO:0000259" key="13">
    <source>
        <dbReference type="SMART" id="SM00934"/>
    </source>
</evidence>
<comment type="subunit">
    <text evidence="3 9">Homodimer.</text>
</comment>
<proteinExistence type="inferred from homology"/>
<feature type="binding site" evidence="9 11">
    <location>
        <position position="125"/>
    </location>
    <ligand>
        <name>substrate</name>
    </ligand>
</feature>
<dbReference type="EC" id="4.1.1.23" evidence="9"/>
<dbReference type="InterPro" id="IPR014732">
    <property type="entry name" value="OMPdecase"/>
</dbReference>
<organism evidence="14 15">
    <name type="scientific">Chloroflexus islandicus</name>
    <dbReference type="NCBI Taxonomy" id="1707952"/>
    <lineage>
        <taxon>Bacteria</taxon>
        <taxon>Bacillati</taxon>
        <taxon>Chloroflexota</taxon>
        <taxon>Chloroflexia</taxon>
        <taxon>Chloroflexales</taxon>
        <taxon>Chloroflexineae</taxon>
        <taxon>Chloroflexaceae</taxon>
        <taxon>Chloroflexus</taxon>
    </lineage>
</organism>
<protein>
    <recommendedName>
        <fullName evidence="9">Orotidine 5'-phosphate decarboxylase</fullName>
        <ecNumber evidence="9">4.1.1.23</ecNumber>
    </recommendedName>
    <alternativeName>
        <fullName evidence="9">OMP decarboxylase</fullName>
        <shortName evidence="9">OMPDCase</shortName>
        <shortName evidence="9">OMPdecase</shortName>
    </alternativeName>
</protein>
<dbReference type="OrthoDB" id="9806203at2"/>
<evidence type="ECO:0000256" key="3">
    <source>
        <dbReference type="ARBA" id="ARBA00011738"/>
    </source>
</evidence>
<evidence type="ECO:0000256" key="6">
    <source>
        <dbReference type="ARBA" id="ARBA00023239"/>
    </source>
</evidence>
<dbReference type="InterPro" id="IPR047596">
    <property type="entry name" value="OMPdecase_bac"/>
</dbReference>
<dbReference type="HAMAP" id="MF_01200_B">
    <property type="entry name" value="OMPdecase_type1_B"/>
    <property type="match status" value="1"/>
</dbReference>
<dbReference type="InterPro" id="IPR013785">
    <property type="entry name" value="Aldolase_TIM"/>
</dbReference>
<dbReference type="CDD" id="cd04725">
    <property type="entry name" value="OMP_decarboxylase_like"/>
    <property type="match status" value="1"/>
</dbReference>
<gene>
    <name evidence="9" type="primary">pyrF</name>
    <name evidence="14" type="ORF">A6A03_14240</name>
</gene>
<dbReference type="InterPro" id="IPR001754">
    <property type="entry name" value="OMPdeCOase_dom"/>
</dbReference>
<evidence type="ECO:0000256" key="2">
    <source>
        <dbReference type="ARBA" id="ARBA00004861"/>
    </source>
</evidence>
<feature type="binding site" evidence="9 11">
    <location>
        <position position="36"/>
    </location>
    <ligand>
        <name>substrate</name>
    </ligand>
</feature>
<sequence>MQVPPHERILVALDTPELDRAVALAAQLRGQVGGFKVGLELCTAAGTPQVVQAIAAVGGSVFLDLKLHDIPNTVAGAVRAVCVLGPAVRMLTLHCTGGSAMLRAAVAAAQSMPYRPLLLGVTVLTSLDAAALAGELQVRQEVAEYVVHLARMARDCGLDGVVASPHEVGAIRAACPDVRIVTPGIRPLWAGEGDQRRVMPPAAALRAGADYLVIGRPITNPPAAIGDPAAAAARIVAELEQDHRTL</sequence>
<dbReference type="EMBL" id="LWQS01000053">
    <property type="protein sequence ID" value="OAN45555.1"/>
    <property type="molecule type" value="Genomic_DNA"/>
</dbReference>
<keyword evidence="6 9" id="KW-0456">Lyase</keyword>
<dbReference type="Pfam" id="PF00215">
    <property type="entry name" value="OMPdecase"/>
    <property type="match status" value="1"/>
</dbReference>
<feature type="binding site" evidence="9 11">
    <location>
        <position position="186"/>
    </location>
    <ligand>
        <name>substrate</name>
    </ligand>
</feature>
<dbReference type="NCBIfam" id="TIGR01740">
    <property type="entry name" value="pyrF"/>
    <property type="match status" value="1"/>
</dbReference>
<keyword evidence="4 9" id="KW-0210">Decarboxylase</keyword>
<dbReference type="PANTHER" id="PTHR32119">
    <property type="entry name" value="OROTIDINE 5'-PHOSPHATE DECARBOXYLASE"/>
    <property type="match status" value="1"/>
</dbReference>
<evidence type="ECO:0000256" key="9">
    <source>
        <dbReference type="HAMAP-Rule" id="MF_01200"/>
    </source>
</evidence>
<accession>A0A178MBY2</accession>
<reference evidence="14 15" key="1">
    <citation type="submission" date="2016-04" db="EMBL/GenBank/DDBJ databases">
        <title>Chloroflexus islandicus sp. nov., a thermophilic filamentous anoxygenic phototrophic bacterium from geyser Strokkur (Iceland).</title>
        <authorList>
            <person name="Gaisin V.A."/>
            <person name="Kalashnikov A.M."/>
            <person name="Sukhacheva M.V."/>
            <person name="Grouzdev D.S."/>
            <person name="Ivanov T.M."/>
            <person name="Kuznetsov B."/>
            <person name="Gorlenko V.M."/>
        </authorList>
    </citation>
    <scope>NUCLEOTIDE SEQUENCE [LARGE SCALE GENOMIC DNA]</scope>
    <source>
        <strain evidence="15">isl-2</strain>
    </source>
</reference>
<dbReference type="Gene3D" id="3.20.20.70">
    <property type="entry name" value="Aldolase class I"/>
    <property type="match status" value="1"/>
</dbReference>
<dbReference type="NCBIfam" id="NF001273">
    <property type="entry name" value="PRK00230.1"/>
    <property type="match status" value="1"/>
</dbReference>
<feature type="active site" description="For OMPdecase activity" evidence="10">
    <location>
        <position position="66"/>
    </location>
</feature>
<dbReference type="UniPathway" id="UPA00070">
    <property type="reaction ID" value="UER00120"/>
</dbReference>
<dbReference type="PANTHER" id="PTHR32119:SF2">
    <property type="entry name" value="OROTIDINE 5'-PHOSPHATE DECARBOXYLASE"/>
    <property type="match status" value="1"/>
</dbReference>
<dbReference type="SUPFAM" id="SSF51366">
    <property type="entry name" value="Ribulose-phoshate binding barrel"/>
    <property type="match status" value="1"/>
</dbReference>
<dbReference type="InterPro" id="IPR018089">
    <property type="entry name" value="OMPdecase_AS"/>
</dbReference>
<feature type="active site" description="Proton donor" evidence="9">
    <location>
        <position position="66"/>
    </location>
</feature>
<dbReference type="SMART" id="SM00934">
    <property type="entry name" value="OMPdecase"/>
    <property type="match status" value="1"/>
</dbReference>
<evidence type="ECO:0000256" key="4">
    <source>
        <dbReference type="ARBA" id="ARBA00022793"/>
    </source>
</evidence>
<comment type="similarity">
    <text evidence="8 9">Belongs to the OMP decarboxylase family. Type 1 subfamily.</text>
</comment>
<feature type="binding site" evidence="9 11">
    <location>
        <position position="216"/>
    </location>
    <ligand>
        <name>substrate</name>
    </ligand>
</feature>
<dbReference type="RefSeq" id="WP_066787363.1">
    <property type="nucleotide sequence ID" value="NZ_LWQS01000053.1"/>
</dbReference>
<keyword evidence="5 9" id="KW-0665">Pyrimidine biosynthesis</keyword>
<evidence type="ECO:0000256" key="8">
    <source>
        <dbReference type="ARBA" id="ARBA00061012"/>
    </source>
</evidence>
<dbReference type="InterPro" id="IPR011060">
    <property type="entry name" value="RibuloseP-bd_barrel"/>
</dbReference>
<dbReference type="PROSITE" id="PS00156">
    <property type="entry name" value="OMPDECASE"/>
    <property type="match status" value="1"/>
</dbReference>
<evidence type="ECO:0000256" key="10">
    <source>
        <dbReference type="PIRSR" id="PIRSR614732-1"/>
    </source>
</evidence>
<keyword evidence="15" id="KW-1185">Reference proteome</keyword>
<dbReference type="GO" id="GO:0044205">
    <property type="term" value="P:'de novo' UMP biosynthetic process"/>
    <property type="evidence" value="ECO:0007669"/>
    <property type="project" value="UniProtKB-UniRule"/>
</dbReference>
<dbReference type="Proteomes" id="UP000078287">
    <property type="component" value="Unassembled WGS sequence"/>
</dbReference>
<feature type="binding site" evidence="9 11">
    <location>
        <position position="215"/>
    </location>
    <ligand>
        <name>substrate</name>
    </ligand>
</feature>
<dbReference type="GO" id="GO:0006207">
    <property type="term" value="P:'de novo' pyrimidine nucleobase biosynthetic process"/>
    <property type="evidence" value="ECO:0007669"/>
    <property type="project" value="InterPro"/>
</dbReference>
<feature type="domain" description="Orotidine 5'-phosphate decarboxylase" evidence="13">
    <location>
        <begin position="8"/>
        <end position="235"/>
    </location>
</feature>
<name>A0A178MBY2_9CHLR</name>
<feature type="binding site" evidence="9 11">
    <location>
        <position position="14"/>
    </location>
    <ligand>
        <name>substrate</name>
    </ligand>
</feature>
<feature type="binding site" evidence="9 11">
    <location>
        <position position="195"/>
    </location>
    <ligand>
        <name>substrate</name>
    </ligand>
</feature>
<dbReference type="AlphaFoldDB" id="A0A178MBY2"/>
<dbReference type="GO" id="GO:0004590">
    <property type="term" value="F:orotidine-5'-phosphate decarboxylase activity"/>
    <property type="evidence" value="ECO:0007669"/>
    <property type="project" value="UniProtKB-UniRule"/>
</dbReference>
<evidence type="ECO:0000256" key="1">
    <source>
        <dbReference type="ARBA" id="ARBA00002356"/>
    </source>
</evidence>
<comment type="function">
    <text evidence="1 9">Catalyzes the decarboxylation of orotidine 5'-monophosphate (OMP) to uridine 5'-monophosphate (UMP).</text>
</comment>
<evidence type="ECO:0000313" key="14">
    <source>
        <dbReference type="EMBL" id="OAN45555.1"/>
    </source>
</evidence>
<dbReference type="GO" id="GO:0005829">
    <property type="term" value="C:cytosol"/>
    <property type="evidence" value="ECO:0007669"/>
    <property type="project" value="TreeGrafter"/>
</dbReference>